<dbReference type="PROSITE" id="PS00936">
    <property type="entry name" value="RIBOSOMAL_L35"/>
    <property type="match status" value="1"/>
</dbReference>
<dbReference type="PRINTS" id="PR00064">
    <property type="entry name" value="RIBOSOMALL35"/>
</dbReference>
<dbReference type="Gene3D" id="4.10.410.60">
    <property type="match status" value="1"/>
</dbReference>
<dbReference type="RefSeq" id="WP_106927223.1">
    <property type="nucleotide sequence ID" value="NZ_PYFT01000001.1"/>
</dbReference>
<dbReference type="InterPro" id="IPR021137">
    <property type="entry name" value="Ribosomal_bL35-like"/>
</dbReference>
<dbReference type="PANTHER" id="PTHR33343">
    <property type="entry name" value="54S RIBOSOMAL PROTEIN BL35M"/>
    <property type="match status" value="1"/>
</dbReference>
<dbReference type="GO" id="GO:0022625">
    <property type="term" value="C:cytosolic large ribosomal subunit"/>
    <property type="evidence" value="ECO:0007669"/>
    <property type="project" value="TreeGrafter"/>
</dbReference>
<evidence type="ECO:0000256" key="4">
    <source>
        <dbReference type="ARBA" id="ARBA00071664"/>
    </source>
</evidence>
<proteinExistence type="inferred from homology"/>
<keyword evidence="3 5" id="KW-0687">Ribonucleoprotein</keyword>
<evidence type="ECO:0000256" key="6">
    <source>
        <dbReference type="RuleBase" id="RU000568"/>
    </source>
</evidence>
<evidence type="ECO:0000313" key="7">
    <source>
        <dbReference type="EMBL" id="PSR53017.1"/>
    </source>
</evidence>
<dbReference type="HAMAP" id="MF_00514">
    <property type="entry name" value="Ribosomal_bL35"/>
    <property type="match status" value="1"/>
</dbReference>
<name>A0A2T2YBX8_9BACT</name>
<gene>
    <name evidence="5" type="primary">rpmI</name>
    <name evidence="7" type="ORF">AHMF7605_05485</name>
</gene>
<dbReference type="EMBL" id="PYFT01000001">
    <property type="protein sequence ID" value="PSR53017.1"/>
    <property type="molecule type" value="Genomic_DNA"/>
</dbReference>
<evidence type="ECO:0000256" key="3">
    <source>
        <dbReference type="ARBA" id="ARBA00023274"/>
    </source>
</evidence>
<reference evidence="7 8" key="1">
    <citation type="submission" date="2018-03" db="EMBL/GenBank/DDBJ databases">
        <title>Adhaeribacter sp. HMF7605 Genome sequencing and assembly.</title>
        <authorList>
            <person name="Kang H."/>
            <person name="Kang J."/>
            <person name="Cha I."/>
            <person name="Kim H."/>
            <person name="Joh K."/>
        </authorList>
    </citation>
    <scope>NUCLEOTIDE SEQUENCE [LARGE SCALE GENOMIC DNA]</scope>
    <source>
        <strain evidence="7 8">HMF7605</strain>
    </source>
</reference>
<dbReference type="OrthoDB" id="47476at2"/>
<accession>A0A2T2YBX8</accession>
<dbReference type="GO" id="GO:0003735">
    <property type="term" value="F:structural constituent of ribosome"/>
    <property type="evidence" value="ECO:0007669"/>
    <property type="project" value="InterPro"/>
</dbReference>
<evidence type="ECO:0000256" key="1">
    <source>
        <dbReference type="ARBA" id="ARBA00006598"/>
    </source>
</evidence>
<dbReference type="Proteomes" id="UP000240357">
    <property type="component" value="Unassembled WGS sequence"/>
</dbReference>
<keyword evidence="8" id="KW-1185">Reference proteome</keyword>
<organism evidence="7 8">
    <name type="scientific">Adhaeribacter arboris</name>
    <dbReference type="NCBI Taxonomy" id="2072846"/>
    <lineage>
        <taxon>Bacteria</taxon>
        <taxon>Pseudomonadati</taxon>
        <taxon>Bacteroidota</taxon>
        <taxon>Cytophagia</taxon>
        <taxon>Cytophagales</taxon>
        <taxon>Hymenobacteraceae</taxon>
        <taxon>Adhaeribacter</taxon>
    </lineage>
</organism>
<comment type="caution">
    <text evidence="7">The sequence shown here is derived from an EMBL/GenBank/DDBJ whole genome shotgun (WGS) entry which is preliminary data.</text>
</comment>
<dbReference type="InterPro" id="IPR037229">
    <property type="entry name" value="Ribosomal_bL35_sf"/>
</dbReference>
<sequence length="64" mass="7103">MPKVKTKSGAKKRFSLTGTGKIKRKHAFKSHILTKKTTKQKRSLTHVGLVSDADLGRVKAMLNL</sequence>
<dbReference type="InterPro" id="IPR018265">
    <property type="entry name" value="Ribosomal_bL35_CS"/>
</dbReference>
<dbReference type="PANTHER" id="PTHR33343:SF1">
    <property type="entry name" value="LARGE RIBOSOMAL SUBUNIT PROTEIN BL35M"/>
    <property type="match status" value="1"/>
</dbReference>
<keyword evidence="2 5" id="KW-0689">Ribosomal protein</keyword>
<protein>
    <recommendedName>
        <fullName evidence="4 5">Large ribosomal subunit protein bL35</fullName>
    </recommendedName>
</protein>
<dbReference type="InterPro" id="IPR001706">
    <property type="entry name" value="Ribosomal_bL35"/>
</dbReference>
<dbReference type="FunFam" id="4.10.410.60:FF:000001">
    <property type="entry name" value="50S ribosomal protein L35"/>
    <property type="match status" value="1"/>
</dbReference>
<comment type="similarity">
    <text evidence="1 5 6">Belongs to the bacterial ribosomal protein bL35 family.</text>
</comment>
<evidence type="ECO:0000313" key="8">
    <source>
        <dbReference type="Proteomes" id="UP000240357"/>
    </source>
</evidence>
<dbReference type="NCBIfam" id="TIGR00001">
    <property type="entry name" value="rpmI_bact"/>
    <property type="match status" value="1"/>
</dbReference>
<dbReference type="SUPFAM" id="SSF143034">
    <property type="entry name" value="L35p-like"/>
    <property type="match status" value="1"/>
</dbReference>
<evidence type="ECO:0000256" key="5">
    <source>
        <dbReference type="HAMAP-Rule" id="MF_00514"/>
    </source>
</evidence>
<dbReference type="GO" id="GO:0006412">
    <property type="term" value="P:translation"/>
    <property type="evidence" value="ECO:0007669"/>
    <property type="project" value="UniProtKB-UniRule"/>
</dbReference>
<dbReference type="Pfam" id="PF01632">
    <property type="entry name" value="Ribosomal_L35p"/>
    <property type="match status" value="1"/>
</dbReference>
<dbReference type="AlphaFoldDB" id="A0A2T2YBX8"/>
<evidence type="ECO:0000256" key="2">
    <source>
        <dbReference type="ARBA" id="ARBA00022980"/>
    </source>
</evidence>